<evidence type="ECO:0000256" key="1">
    <source>
        <dbReference type="ARBA" id="ARBA00004167"/>
    </source>
</evidence>
<comment type="caution">
    <text evidence="8">The sequence shown here is derived from an EMBL/GenBank/DDBJ whole genome shotgun (WGS) entry which is preliminary data.</text>
</comment>
<dbReference type="NCBIfam" id="TIGR01932">
    <property type="entry name" value="hflC"/>
    <property type="match status" value="2"/>
</dbReference>
<evidence type="ECO:0000313" key="10">
    <source>
        <dbReference type="Proteomes" id="UP000029708"/>
    </source>
</evidence>
<comment type="function">
    <text evidence="6">HflC and HflK could regulate a protease.</text>
</comment>
<dbReference type="PANTHER" id="PTHR42911:SF1">
    <property type="entry name" value="MODULATOR OF FTSH PROTEASE HFLC"/>
    <property type="match status" value="1"/>
</dbReference>
<reference evidence="8 10" key="1">
    <citation type="submission" date="2014-09" db="EMBL/GenBank/DDBJ databases">
        <title>Xanthomonadaceae 3.5X direct submission.</title>
        <authorList>
            <person name="Fang T."/>
            <person name="Wang H."/>
        </authorList>
    </citation>
    <scope>NUCLEOTIDE SEQUENCE [LARGE SCALE GENOMIC DNA]</scope>
    <source>
        <strain evidence="8 10">3.5X</strain>
    </source>
</reference>
<comment type="similarity">
    <text evidence="2 6">Belongs to the band 7/mec-2 family. HflC subfamily.</text>
</comment>
<gene>
    <name evidence="9" type="ORF">HNQ86_000076</name>
    <name evidence="8" type="ORF">LF63_0110760</name>
</gene>
<dbReference type="PIRSF" id="PIRSF005651">
    <property type="entry name" value="HflC"/>
    <property type="match status" value="1"/>
</dbReference>
<dbReference type="GO" id="GO:0006508">
    <property type="term" value="P:proteolysis"/>
    <property type="evidence" value="ECO:0007669"/>
    <property type="project" value="UniProtKB-KW"/>
</dbReference>
<dbReference type="EMBL" id="JACHET010000001">
    <property type="protein sequence ID" value="MBB6182731.1"/>
    <property type="molecule type" value="Genomic_DNA"/>
</dbReference>
<dbReference type="GO" id="GO:0016020">
    <property type="term" value="C:membrane"/>
    <property type="evidence" value="ECO:0007669"/>
    <property type="project" value="UniProtKB-SubCell"/>
</dbReference>
<comment type="subcellular location">
    <subcellularLocation>
        <location evidence="1">Membrane</location>
        <topology evidence="1">Single-pass membrane protein</topology>
    </subcellularLocation>
</comment>
<dbReference type="HOGENOM" id="CLU_059167_3_0_6"/>
<evidence type="ECO:0000256" key="2">
    <source>
        <dbReference type="ARBA" id="ARBA00007862"/>
    </source>
</evidence>
<dbReference type="STRING" id="1543381.LF63_0110760"/>
<keyword evidence="8" id="KW-0645">Protease</keyword>
<dbReference type="InterPro" id="IPR010200">
    <property type="entry name" value="HflC"/>
</dbReference>
<evidence type="ECO:0000256" key="5">
    <source>
        <dbReference type="ARBA" id="ARBA00023136"/>
    </source>
</evidence>
<dbReference type="AlphaFoldDB" id="A0A099CUP4"/>
<dbReference type="Proteomes" id="UP000560000">
    <property type="component" value="Unassembled WGS sequence"/>
</dbReference>
<keyword evidence="4" id="KW-1133">Transmembrane helix</keyword>
<dbReference type="OrthoDB" id="9812991at2"/>
<proteinExistence type="inferred from homology"/>
<evidence type="ECO:0000256" key="3">
    <source>
        <dbReference type="ARBA" id="ARBA00022692"/>
    </source>
</evidence>
<protein>
    <recommendedName>
        <fullName evidence="6">Protein HflC</fullName>
    </recommendedName>
</protein>
<dbReference type="InterPro" id="IPR036013">
    <property type="entry name" value="Band_7/SPFH_dom_sf"/>
</dbReference>
<sequence>MKVASAILAILIVLGLWSSAFVVREGQSAIVLQFGRIERTNDQPGLHFKWPFLQQVMRFDARIQTLDAQPERYFTLEKKSVKVDFYVKWRIAKNSTYYQATAGDITQARQRLAPIVKDALRFEVNARPLDELISGGRKDITKRVRQLADASTRKSLGIEVVDVRIKQIDLPSEVSDSVYKRMRAERTKLANELRSTGKEAGEKIRANADRQRQVLIADANRDAAKVRGEGDATAAQIYAKTYSQDPQFYNFYRSLQAYRHAFANGKGVLVLKSDSAFMRFFDNEDGGKR</sequence>
<dbReference type="SMART" id="SM00244">
    <property type="entry name" value="PHB"/>
    <property type="match status" value="1"/>
</dbReference>
<organism evidence="8 10">
    <name type="scientific">Oleiagrimonas soli</name>
    <dbReference type="NCBI Taxonomy" id="1543381"/>
    <lineage>
        <taxon>Bacteria</taxon>
        <taxon>Pseudomonadati</taxon>
        <taxon>Pseudomonadota</taxon>
        <taxon>Gammaproteobacteria</taxon>
        <taxon>Lysobacterales</taxon>
        <taxon>Rhodanobacteraceae</taxon>
        <taxon>Oleiagrimonas</taxon>
    </lineage>
</organism>
<evidence type="ECO:0000313" key="11">
    <source>
        <dbReference type="Proteomes" id="UP000560000"/>
    </source>
</evidence>
<dbReference type="Proteomes" id="UP000029708">
    <property type="component" value="Unassembled WGS sequence"/>
</dbReference>
<name>A0A099CUP4_9GAMM</name>
<evidence type="ECO:0000256" key="6">
    <source>
        <dbReference type="PIRNR" id="PIRNR005651"/>
    </source>
</evidence>
<dbReference type="PANTHER" id="PTHR42911">
    <property type="entry name" value="MODULATOR OF FTSH PROTEASE HFLC"/>
    <property type="match status" value="1"/>
</dbReference>
<dbReference type="Gene3D" id="3.30.479.30">
    <property type="entry name" value="Band 7 domain"/>
    <property type="match status" value="1"/>
</dbReference>
<keyword evidence="3" id="KW-0812">Transmembrane</keyword>
<evidence type="ECO:0000256" key="4">
    <source>
        <dbReference type="ARBA" id="ARBA00022989"/>
    </source>
</evidence>
<dbReference type="GO" id="GO:0008233">
    <property type="term" value="F:peptidase activity"/>
    <property type="evidence" value="ECO:0007669"/>
    <property type="project" value="UniProtKB-KW"/>
</dbReference>
<evidence type="ECO:0000313" key="9">
    <source>
        <dbReference type="EMBL" id="MBB6182731.1"/>
    </source>
</evidence>
<keyword evidence="9" id="KW-0378">Hydrolase</keyword>
<dbReference type="Pfam" id="PF01145">
    <property type="entry name" value="Band_7"/>
    <property type="match status" value="1"/>
</dbReference>
<dbReference type="CDD" id="cd03405">
    <property type="entry name" value="SPFH_HflC"/>
    <property type="match status" value="1"/>
</dbReference>
<reference evidence="9 11" key="2">
    <citation type="submission" date="2020-08" db="EMBL/GenBank/DDBJ databases">
        <title>Genomic Encyclopedia of Type Strains, Phase IV (KMG-IV): sequencing the most valuable type-strain genomes for metagenomic binning, comparative biology and taxonomic classification.</title>
        <authorList>
            <person name="Goeker M."/>
        </authorList>
    </citation>
    <scope>NUCLEOTIDE SEQUENCE [LARGE SCALE GENOMIC DNA]</scope>
    <source>
        <strain evidence="9 11">DSM 107085</strain>
    </source>
</reference>
<dbReference type="EMBL" id="JROI01000012">
    <property type="protein sequence ID" value="KGI77352.1"/>
    <property type="molecule type" value="Genomic_DNA"/>
</dbReference>
<evidence type="ECO:0000313" key="8">
    <source>
        <dbReference type="EMBL" id="KGI77352.1"/>
    </source>
</evidence>
<dbReference type="RefSeq" id="WP_043101688.1">
    <property type="nucleotide sequence ID" value="NZ_JACHET010000001.1"/>
</dbReference>
<keyword evidence="10" id="KW-1185">Reference proteome</keyword>
<dbReference type="SUPFAM" id="SSF117892">
    <property type="entry name" value="Band 7/SPFH domain"/>
    <property type="match status" value="1"/>
</dbReference>
<feature type="domain" description="Band 7" evidence="7">
    <location>
        <begin position="18"/>
        <end position="182"/>
    </location>
</feature>
<evidence type="ECO:0000259" key="7">
    <source>
        <dbReference type="SMART" id="SM00244"/>
    </source>
</evidence>
<keyword evidence="5" id="KW-0472">Membrane</keyword>
<dbReference type="InterPro" id="IPR001107">
    <property type="entry name" value="Band_7"/>
</dbReference>
<accession>A0A099CUP4</accession>